<feature type="domain" description="PAC" evidence="6">
    <location>
        <begin position="75"/>
        <end position="126"/>
    </location>
</feature>
<evidence type="ECO:0000313" key="7">
    <source>
        <dbReference type="EMBL" id="MBB6479396.1"/>
    </source>
</evidence>
<dbReference type="EC" id="2.7.13.3" evidence="2"/>
<dbReference type="PANTHER" id="PTHR43065">
    <property type="entry name" value="SENSOR HISTIDINE KINASE"/>
    <property type="match status" value="1"/>
</dbReference>
<keyword evidence="8" id="KW-1185">Reference proteome</keyword>
<feature type="domain" description="PAS" evidence="5">
    <location>
        <begin position="127"/>
        <end position="199"/>
    </location>
</feature>
<dbReference type="InterPro" id="IPR004358">
    <property type="entry name" value="Sig_transdc_His_kin-like_C"/>
</dbReference>
<dbReference type="SUPFAM" id="SSF55874">
    <property type="entry name" value="ATPase domain of HSP90 chaperone/DNA topoisomerase II/histidine kinase"/>
    <property type="match status" value="1"/>
</dbReference>
<dbReference type="SMART" id="SM00387">
    <property type="entry name" value="HATPase_c"/>
    <property type="match status" value="1"/>
</dbReference>
<dbReference type="InterPro" id="IPR003594">
    <property type="entry name" value="HATPase_dom"/>
</dbReference>
<dbReference type="PROSITE" id="PS50112">
    <property type="entry name" value="PAS"/>
    <property type="match status" value="1"/>
</dbReference>
<dbReference type="CDD" id="cd00082">
    <property type="entry name" value="HisKA"/>
    <property type="match status" value="1"/>
</dbReference>
<protein>
    <recommendedName>
        <fullName evidence="2">histidine kinase</fullName>
        <ecNumber evidence="2">2.7.13.3</ecNumber>
    </recommendedName>
</protein>
<dbReference type="InterPro" id="IPR036890">
    <property type="entry name" value="HATPase_C_sf"/>
</dbReference>
<feature type="domain" description="Histidine kinase" evidence="4">
    <location>
        <begin position="310"/>
        <end position="541"/>
    </location>
</feature>
<dbReference type="SMART" id="SM00091">
    <property type="entry name" value="PAS"/>
    <property type="match status" value="2"/>
</dbReference>
<dbReference type="Pfam" id="PF08448">
    <property type="entry name" value="PAS_4"/>
    <property type="match status" value="1"/>
</dbReference>
<dbReference type="AlphaFoldDB" id="A0A841R6D0"/>
<dbReference type="InterPro" id="IPR035965">
    <property type="entry name" value="PAS-like_dom_sf"/>
</dbReference>
<dbReference type="Gene3D" id="3.30.565.10">
    <property type="entry name" value="Histidine kinase-like ATPase, C-terminal domain"/>
    <property type="match status" value="1"/>
</dbReference>
<evidence type="ECO:0000256" key="2">
    <source>
        <dbReference type="ARBA" id="ARBA00012438"/>
    </source>
</evidence>
<dbReference type="Gene3D" id="3.30.450.20">
    <property type="entry name" value="PAS domain"/>
    <property type="match status" value="2"/>
</dbReference>
<dbReference type="RefSeq" id="WP_184744602.1">
    <property type="nucleotide sequence ID" value="NZ_JACHGJ010000002.1"/>
</dbReference>
<accession>A0A841R6D0</accession>
<organism evidence="7 8">
    <name type="scientific">Spirochaeta isovalerica</name>
    <dbReference type="NCBI Taxonomy" id="150"/>
    <lineage>
        <taxon>Bacteria</taxon>
        <taxon>Pseudomonadati</taxon>
        <taxon>Spirochaetota</taxon>
        <taxon>Spirochaetia</taxon>
        <taxon>Spirochaetales</taxon>
        <taxon>Spirochaetaceae</taxon>
        <taxon>Spirochaeta</taxon>
    </lineage>
</organism>
<dbReference type="InterPro" id="IPR013656">
    <property type="entry name" value="PAS_4"/>
</dbReference>
<dbReference type="PROSITE" id="PS50109">
    <property type="entry name" value="HIS_KIN"/>
    <property type="match status" value="1"/>
</dbReference>
<evidence type="ECO:0000259" key="4">
    <source>
        <dbReference type="PROSITE" id="PS50109"/>
    </source>
</evidence>
<dbReference type="Pfam" id="PF13426">
    <property type="entry name" value="PAS_9"/>
    <property type="match status" value="1"/>
</dbReference>
<keyword evidence="3" id="KW-0597">Phosphoprotein</keyword>
<dbReference type="PRINTS" id="PR00344">
    <property type="entry name" value="BCTRLSENSOR"/>
</dbReference>
<proteinExistence type="predicted"/>
<dbReference type="Gene3D" id="1.10.287.130">
    <property type="match status" value="1"/>
</dbReference>
<dbReference type="InterPro" id="IPR000700">
    <property type="entry name" value="PAS-assoc_C"/>
</dbReference>
<gene>
    <name evidence="7" type="ORF">HNR50_001054</name>
</gene>
<dbReference type="PROSITE" id="PS50113">
    <property type="entry name" value="PAC"/>
    <property type="match status" value="2"/>
</dbReference>
<feature type="domain" description="PAC" evidence="6">
    <location>
        <begin position="201"/>
        <end position="251"/>
    </location>
</feature>
<dbReference type="GO" id="GO:0000155">
    <property type="term" value="F:phosphorelay sensor kinase activity"/>
    <property type="evidence" value="ECO:0007669"/>
    <property type="project" value="InterPro"/>
</dbReference>
<dbReference type="InterPro" id="IPR005467">
    <property type="entry name" value="His_kinase_dom"/>
</dbReference>
<sequence>MFDRLSKEGLESFARLISNIPMIFYVLDREWTFLLSEGAGLKELGLKPGEVVGRNAKEMYKDYPGIIQAIEKAFHGETMKMNHYVGPLFFENYIVPLYDSQGKIEGVAGASFDASEKKRTEEELEKTLRFQNALINSIPGMLYMYSAEGKLKVWNNAHEKITGYSSEELLDRNLMDWYANDPESQIAVTRGLEKTVSEGFGEAEANLQCKDGRAIPFYFTACPLVVDGEDYFVGMGVDISSRKKAERELQELNKTLELKIQDRTDELEKVNAHLKNTNLDLIRTNDQLRQMQAYAIETEKMAALGGLVAGVAHEVNTPLGIGITASTYLKSLSGEFIEAIETNSVSKSQMIDYLEKIESSSLIIHKNLEKAGRLINSFKQLSIDQSDEPMRSLDLEEYLTEILFTLSPALKKTDIAINIDSPEEIRIITYPGAFSQIITNLIMNSINHGFDSGESGRIDISLREEEDFTVIDYRDNGKGMTEDVKSRIFEPFFTTRRNLGGTGLGLSVVYTLVTQKFQGSISCYSAPGKGTQFLLHLKSILT</sequence>
<name>A0A841R6D0_9SPIO</name>
<evidence type="ECO:0000256" key="3">
    <source>
        <dbReference type="ARBA" id="ARBA00022553"/>
    </source>
</evidence>
<evidence type="ECO:0000313" key="8">
    <source>
        <dbReference type="Proteomes" id="UP000587760"/>
    </source>
</evidence>
<dbReference type="Proteomes" id="UP000587760">
    <property type="component" value="Unassembled WGS sequence"/>
</dbReference>
<dbReference type="SUPFAM" id="SSF55785">
    <property type="entry name" value="PYP-like sensor domain (PAS domain)"/>
    <property type="match status" value="2"/>
</dbReference>
<evidence type="ECO:0000259" key="5">
    <source>
        <dbReference type="PROSITE" id="PS50112"/>
    </source>
</evidence>
<comment type="catalytic activity">
    <reaction evidence="1">
        <text>ATP + protein L-histidine = ADP + protein N-phospho-L-histidine.</text>
        <dbReference type="EC" id="2.7.13.3"/>
    </reaction>
</comment>
<dbReference type="InterPro" id="IPR003661">
    <property type="entry name" value="HisK_dim/P_dom"/>
</dbReference>
<evidence type="ECO:0000256" key="1">
    <source>
        <dbReference type="ARBA" id="ARBA00000085"/>
    </source>
</evidence>
<dbReference type="InterPro" id="IPR000014">
    <property type="entry name" value="PAS"/>
</dbReference>
<dbReference type="CDD" id="cd00075">
    <property type="entry name" value="HATPase"/>
    <property type="match status" value="1"/>
</dbReference>
<dbReference type="EMBL" id="JACHGJ010000002">
    <property type="protein sequence ID" value="MBB6479396.1"/>
    <property type="molecule type" value="Genomic_DNA"/>
</dbReference>
<reference evidence="7 8" key="1">
    <citation type="submission" date="2020-08" db="EMBL/GenBank/DDBJ databases">
        <title>Genomic Encyclopedia of Type Strains, Phase IV (KMG-IV): sequencing the most valuable type-strain genomes for metagenomic binning, comparative biology and taxonomic classification.</title>
        <authorList>
            <person name="Goeker M."/>
        </authorList>
    </citation>
    <scope>NUCLEOTIDE SEQUENCE [LARGE SCALE GENOMIC DNA]</scope>
    <source>
        <strain evidence="7 8">DSM 2461</strain>
    </source>
</reference>
<dbReference type="Pfam" id="PF02518">
    <property type="entry name" value="HATPase_c"/>
    <property type="match status" value="1"/>
</dbReference>
<dbReference type="PANTHER" id="PTHR43065:SF47">
    <property type="match status" value="1"/>
</dbReference>
<evidence type="ECO:0000259" key="6">
    <source>
        <dbReference type="PROSITE" id="PS50113"/>
    </source>
</evidence>
<dbReference type="InterPro" id="IPR036097">
    <property type="entry name" value="HisK_dim/P_sf"/>
</dbReference>
<dbReference type="NCBIfam" id="TIGR00229">
    <property type="entry name" value="sensory_box"/>
    <property type="match status" value="2"/>
</dbReference>
<comment type="caution">
    <text evidence="7">The sequence shown here is derived from an EMBL/GenBank/DDBJ whole genome shotgun (WGS) entry which is preliminary data.</text>
</comment>
<dbReference type="CDD" id="cd00130">
    <property type="entry name" value="PAS"/>
    <property type="match status" value="1"/>
</dbReference>
<dbReference type="SUPFAM" id="SSF47384">
    <property type="entry name" value="Homodimeric domain of signal transducing histidine kinase"/>
    <property type="match status" value="1"/>
</dbReference>